<feature type="compositionally biased region" description="Basic and acidic residues" evidence="1">
    <location>
        <begin position="682"/>
        <end position="700"/>
    </location>
</feature>
<feature type="transmembrane region" description="Helical" evidence="2">
    <location>
        <begin position="787"/>
        <end position="808"/>
    </location>
</feature>
<proteinExistence type="predicted"/>
<evidence type="ECO:0000313" key="4">
    <source>
        <dbReference type="Proteomes" id="UP000649617"/>
    </source>
</evidence>
<feature type="transmembrane region" description="Helical" evidence="2">
    <location>
        <begin position="748"/>
        <end position="767"/>
    </location>
</feature>
<sequence>MKVLDSRRLAVSREDEEQEGSLLHRRTSLHAEVPPPKEVTFWTYRSAALATVLLSVATLCAVGFHVRGLRHGKHRSSYERLYKFGDPADLAHYKESVSGICSKSSEKDHLKVIPITEPSVRPRGSICKSASLQRDFPCKFTKTWSCPSFGTVAQAKGIATDDSSAAFHCCCNVDRPRQVTWSRRPFAQDDDAPPAPQTVRIKVVTYNLYWWNLFGIHKGNGGTAGGVIATTMVHEPVDLIAFQECRDKDRVLRDAGLLHSFKTFGAKYDKCIALRKEAWIWIQQGEEDVAADVYWNNFGPRGVVWVRLWHKASGLRVFFANHHGPLAVNSGGTCGGHRTARNILKVIDENSEDGDIVILVGDFNANSASHTIQELRRSLVHVQAGRVLGGIDSTFTNLVPSTVAEVHDLGSGGSDHHAMSAIFEINTGDYRQPNELHQEPRYSEEILSGLRKEFPEDDWNHFWCGLQLADASYNPVGKHAGWVVDWKPVPTPDWCCKWCQRNQTCIAFRFEGIPGNNHTKCTLMSAYELGPKDYGPHAPLRSFGSGCRNGSGEFGDVQNAELRSEQKQYAAAGFTKCELACDGVCSQAGEWLGPAAMALANEQPRFAAAGAAFAAQALQKADVVTLRLSLLESEQGDTSYAEVAQLVAASASGGFDSSGTATVVFLLRFKRLTAEEREELEDMKTSRFEREEERRDEHKAGSGADGDNGPAMPLPGFLTSVPGVSSVASSSYVLSAYEYAKENPMMTAWTVGTAAFSAAASAFRTVYEYFYPPQDAGWLGGWDGGLLSGGAAVSAKFLFVCLALPVFFQQLVWRLRVVGLALVELQALRPQLLQPGVLPPVAGLVGYLEEALTVSVVVLILLLSESLVLFIVTLSVSGFLFASMKFCLRPWAWLGMDSHMPILFDLQTSGLEVGTWDYCFLRRKSWPATTLRDLRVYKEAVDSLGESGDSEPVPISSSEKVSAELPHCCDATKACFGSCWRSCCSTGSGGFLVAGVFLGAKVDSKVVRLTRDVWTLKEVDSLLMLAQRGRQLLGLPEQAPLDLESADVQVVDVECIACVMGKEEGLPTIREDTILRDSTEPSVLPMFSKETSEVADERCAPTVRSGVLAPRPKMKSQSQAKVQDLLAV</sequence>
<gene>
    <name evidence="3" type="ORF">SPIL2461_LOCUS20541</name>
</gene>
<dbReference type="SUPFAM" id="SSF56219">
    <property type="entry name" value="DNase I-like"/>
    <property type="match status" value="1"/>
</dbReference>
<evidence type="ECO:0008006" key="5">
    <source>
        <dbReference type="Google" id="ProtNLM"/>
    </source>
</evidence>
<keyword evidence="2" id="KW-0472">Membrane</keyword>
<reference evidence="3" key="1">
    <citation type="submission" date="2021-02" db="EMBL/GenBank/DDBJ databases">
        <authorList>
            <person name="Dougan E. K."/>
            <person name="Rhodes N."/>
            <person name="Thang M."/>
            <person name="Chan C."/>
        </authorList>
    </citation>
    <scope>NUCLEOTIDE SEQUENCE</scope>
</reference>
<feature type="compositionally biased region" description="Basic and acidic residues" evidence="1">
    <location>
        <begin position="1"/>
        <end position="13"/>
    </location>
</feature>
<dbReference type="Proteomes" id="UP000649617">
    <property type="component" value="Unassembled WGS sequence"/>
</dbReference>
<feature type="region of interest" description="Disordered" evidence="1">
    <location>
        <begin position="680"/>
        <end position="710"/>
    </location>
</feature>
<evidence type="ECO:0000256" key="1">
    <source>
        <dbReference type="SAM" id="MobiDB-lite"/>
    </source>
</evidence>
<feature type="transmembrane region" description="Helical" evidence="2">
    <location>
        <begin position="852"/>
        <end position="881"/>
    </location>
</feature>
<protein>
    <recommendedName>
        <fullName evidence="5">Endonuclease/exonuclease/phosphatase domain-containing protein</fullName>
    </recommendedName>
</protein>
<keyword evidence="2" id="KW-1133">Transmembrane helix</keyword>
<feature type="region of interest" description="Disordered" evidence="1">
    <location>
        <begin position="1"/>
        <end position="23"/>
    </location>
</feature>
<name>A0A812X6H9_SYMPI</name>
<dbReference type="EMBL" id="CAJNIZ010045465">
    <property type="protein sequence ID" value="CAE7720862.1"/>
    <property type="molecule type" value="Genomic_DNA"/>
</dbReference>
<dbReference type="InterPro" id="IPR036691">
    <property type="entry name" value="Endo/exonu/phosph_ase_sf"/>
</dbReference>
<feature type="transmembrane region" description="Helical" evidence="2">
    <location>
        <begin position="42"/>
        <end position="66"/>
    </location>
</feature>
<dbReference type="Gene3D" id="3.60.10.10">
    <property type="entry name" value="Endonuclease/exonuclease/phosphatase"/>
    <property type="match status" value="1"/>
</dbReference>
<evidence type="ECO:0000313" key="3">
    <source>
        <dbReference type="EMBL" id="CAE7720862.1"/>
    </source>
</evidence>
<organism evidence="3 4">
    <name type="scientific">Symbiodinium pilosum</name>
    <name type="common">Dinoflagellate</name>
    <dbReference type="NCBI Taxonomy" id="2952"/>
    <lineage>
        <taxon>Eukaryota</taxon>
        <taxon>Sar</taxon>
        <taxon>Alveolata</taxon>
        <taxon>Dinophyceae</taxon>
        <taxon>Suessiales</taxon>
        <taxon>Symbiodiniaceae</taxon>
        <taxon>Symbiodinium</taxon>
    </lineage>
</organism>
<accession>A0A812X6H9</accession>
<evidence type="ECO:0000256" key="2">
    <source>
        <dbReference type="SAM" id="Phobius"/>
    </source>
</evidence>
<keyword evidence="2" id="KW-0812">Transmembrane</keyword>
<dbReference type="OrthoDB" id="407020at2759"/>
<keyword evidence="4" id="KW-1185">Reference proteome</keyword>
<comment type="caution">
    <text evidence="3">The sequence shown here is derived from an EMBL/GenBank/DDBJ whole genome shotgun (WGS) entry which is preliminary data.</text>
</comment>
<dbReference type="AlphaFoldDB" id="A0A812X6H9"/>